<dbReference type="Proteomes" id="UP000319143">
    <property type="component" value="Unassembled WGS sequence"/>
</dbReference>
<sequence>MEHPTQGLTPGSVTLGRDTSLLACILQFAVSRRIDFFRMVFYLPLLDDSLCENLAERSHSPL</sequence>
<name>A0A5C6E400_9BACT</name>
<evidence type="ECO:0000313" key="1">
    <source>
        <dbReference type="EMBL" id="TWU41939.1"/>
    </source>
</evidence>
<evidence type="ECO:0000313" key="2">
    <source>
        <dbReference type="Proteomes" id="UP000319143"/>
    </source>
</evidence>
<protein>
    <submittedName>
        <fullName evidence="1">Uncharacterized protein</fullName>
    </submittedName>
</protein>
<dbReference type="EMBL" id="SJPV01000001">
    <property type="protein sequence ID" value="TWU41939.1"/>
    <property type="molecule type" value="Genomic_DNA"/>
</dbReference>
<gene>
    <name evidence="1" type="ORF">Poly41_02350</name>
</gene>
<reference evidence="1 2" key="1">
    <citation type="submission" date="2019-02" db="EMBL/GenBank/DDBJ databases">
        <title>Deep-cultivation of Planctomycetes and their phenomic and genomic characterization uncovers novel biology.</title>
        <authorList>
            <person name="Wiegand S."/>
            <person name="Jogler M."/>
            <person name="Boedeker C."/>
            <person name="Pinto D."/>
            <person name="Vollmers J."/>
            <person name="Rivas-Marin E."/>
            <person name="Kohn T."/>
            <person name="Peeters S.H."/>
            <person name="Heuer A."/>
            <person name="Rast P."/>
            <person name="Oberbeckmann S."/>
            <person name="Bunk B."/>
            <person name="Jeske O."/>
            <person name="Meyerdierks A."/>
            <person name="Storesund J.E."/>
            <person name="Kallscheuer N."/>
            <person name="Luecker S."/>
            <person name="Lage O.M."/>
            <person name="Pohl T."/>
            <person name="Merkel B.J."/>
            <person name="Hornburger P."/>
            <person name="Mueller R.-W."/>
            <person name="Bruemmer F."/>
            <person name="Labrenz M."/>
            <person name="Spormann A.M."/>
            <person name="Op Den Camp H."/>
            <person name="Overmann J."/>
            <person name="Amann R."/>
            <person name="Jetten M.S.M."/>
            <person name="Mascher T."/>
            <person name="Medema M.H."/>
            <person name="Devos D.P."/>
            <person name="Kaster A.-K."/>
            <person name="Ovreas L."/>
            <person name="Rohde M."/>
            <person name="Galperin M.Y."/>
            <person name="Jogler C."/>
        </authorList>
    </citation>
    <scope>NUCLEOTIDE SEQUENCE [LARGE SCALE GENOMIC DNA]</scope>
    <source>
        <strain evidence="1 2">Poly41</strain>
    </source>
</reference>
<comment type="caution">
    <text evidence="1">The sequence shown here is derived from an EMBL/GenBank/DDBJ whole genome shotgun (WGS) entry which is preliminary data.</text>
</comment>
<keyword evidence="2" id="KW-1185">Reference proteome</keyword>
<accession>A0A5C6E400</accession>
<organism evidence="1 2">
    <name type="scientific">Novipirellula artificiosorum</name>
    <dbReference type="NCBI Taxonomy" id="2528016"/>
    <lineage>
        <taxon>Bacteria</taxon>
        <taxon>Pseudomonadati</taxon>
        <taxon>Planctomycetota</taxon>
        <taxon>Planctomycetia</taxon>
        <taxon>Pirellulales</taxon>
        <taxon>Pirellulaceae</taxon>
        <taxon>Novipirellula</taxon>
    </lineage>
</organism>
<dbReference type="AlphaFoldDB" id="A0A5C6E400"/>
<proteinExistence type="predicted"/>